<accession>A0A1F7GWH0</accession>
<dbReference type="AlphaFoldDB" id="A0A1F7GWH0"/>
<gene>
    <name evidence="2" type="ORF">A3C25_01235</name>
</gene>
<evidence type="ECO:0000313" key="3">
    <source>
        <dbReference type="Proteomes" id="UP000177913"/>
    </source>
</evidence>
<dbReference type="EMBL" id="MFZO01000049">
    <property type="protein sequence ID" value="OGK23271.1"/>
    <property type="molecule type" value="Genomic_DNA"/>
</dbReference>
<comment type="caution">
    <text evidence="2">The sequence shown here is derived from an EMBL/GenBank/DDBJ whole genome shotgun (WGS) entry which is preliminary data.</text>
</comment>
<evidence type="ECO:0000313" key="2">
    <source>
        <dbReference type="EMBL" id="OGK23271.1"/>
    </source>
</evidence>
<reference evidence="2 3" key="1">
    <citation type="journal article" date="2016" name="Nat. Commun.">
        <title>Thousands of microbial genomes shed light on interconnected biogeochemical processes in an aquifer system.</title>
        <authorList>
            <person name="Anantharaman K."/>
            <person name="Brown C.T."/>
            <person name="Hug L.A."/>
            <person name="Sharon I."/>
            <person name="Castelle C.J."/>
            <person name="Probst A.J."/>
            <person name="Thomas B.C."/>
            <person name="Singh A."/>
            <person name="Wilkins M.J."/>
            <person name="Karaoz U."/>
            <person name="Brodie E.L."/>
            <person name="Williams K.H."/>
            <person name="Hubbard S.S."/>
            <person name="Banfield J.F."/>
        </authorList>
    </citation>
    <scope>NUCLEOTIDE SEQUENCE [LARGE SCALE GENOMIC DNA]</scope>
</reference>
<dbReference type="Proteomes" id="UP000177913">
    <property type="component" value="Unassembled WGS sequence"/>
</dbReference>
<evidence type="ECO:0000256" key="1">
    <source>
        <dbReference type="SAM" id="Phobius"/>
    </source>
</evidence>
<keyword evidence="1" id="KW-0472">Membrane</keyword>
<keyword evidence="1" id="KW-1133">Transmembrane helix</keyword>
<sequence>MKDYKSMDPQSTNNQKNMLFRYLLLLVFVVFAFMLFFLYQTRKKTEDERNFNTVIPPASVVPVPNSVTGRKVGSFSLKSASEINTGDVDKALDVDIVASSDQKSIVGYDAVVKFEEGAVEIISAKSLLPDFDAFPLKKSDYYVVTGTKKLGSQEPTILDNTPILRLTLMPKKAGILVLTLAETLGLEKSQMVDEESKILTPQLGEMTLEIQ</sequence>
<organism evidence="2 3">
    <name type="scientific">Candidatus Roizmanbacteria bacterium RIFCSPHIGHO2_02_FULL_38_11</name>
    <dbReference type="NCBI Taxonomy" id="1802039"/>
    <lineage>
        <taxon>Bacteria</taxon>
        <taxon>Candidatus Roizmaniibacteriota</taxon>
    </lineage>
</organism>
<proteinExistence type="predicted"/>
<keyword evidence="1" id="KW-0812">Transmembrane</keyword>
<feature type="transmembrane region" description="Helical" evidence="1">
    <location>
        <begin position="20"/>
        <end position="39"/>
    </location>
</feature>
<protein>
    <recommendedName>
        <fullName evidence="4">Cohesin domain-containing protein</fullName>
    </recommendedName>
</protein>
<name>A0A1F7GWH0_9BACT</name>
<evidence type="ECO:0008006" key="4">
    <source>
        <dbReference type="Google" id="ProtNLM"/>
    </source>
</evidence>